<sequence length="186" mass="19847">MSASAFRYPLNTRHPGPLLALQDEIQRRRAAGASRIGVIGFSAGGHLAGLAALTPTTDIRQSVEFAVLGYPITSMETETYKPSQLILLGENPSPELRRATSLDKMVTASAPPFFLWHTAEDAYVPPEHTYRLAAALAAHQVPHTAHVFAHGPHSLGLAEGAGDTAAWTALAASWITEQIGVPAHVR</sequence>
<evidence type="ECO:0000313" key="2">
    <source>
        <dbReference type="EMBL" id="MBU3062461.1"/>
    </source>
</evidence>
<comment type="caution">
    <text evidence="2">The sequence shown here is derived from an EMBL/GenBank/DDBJ whole genome shotgun (WGS) entry which is preliminary data.</text>
</comment>
<gene>
    <name evidence="2" type="ORF">KO481_13125</name>
</gene>
<organism evidence="2 3">
    <name type="scientific">Nocardia albiluteola</name>
    <dbReference type="NCBI Taxonomy" id="2842303"/>
    <lineage>
        <taxon>Bacteria</taxon>
        <taxon>Bacillati</taxon>
        <taxon>Actinomycetota</taxon>
        <taxon>Actinomycetes</taxon>
        <taxon>Mycobacteriales</taxon>
        <taxon>Nocardiaceae</taxon>
        <taxon>Nocardia</taxon>
    </lineage>
</organism>
<dbReference type="Proteomes" id="UP000733379">
    <property type="component" value="Unassembled WGS sequence"/>
</dbReference>
<dbReference type="InterPro" id="IPR001375">
    <property type="entry name" value="Peptidase_S9_cat"/>
</dbReference>
<dbReference type="EMBL" id="JAHKNI010000003">
    <property type="protein sequence ID" value="MBU3062461.1"/>
    <property type="molecule type" value="Genomic_DNA"/>
</dbReference>
<reference evidence="2 3" key="1">
    <citation type="submission" date="2021-06" db="EMBL/GenBank/DDBJ databases">
        <title>Actinomycetes sequencing.</title>
        <authorList>
            <person name="Shan Q."/>
        </authorList>
    </citation>
    <scope>NUCLEOTIDE SEQUENCE [LARGE SCALE GENOMIC DNA]</scope>
    <source>
        <strain evidence="2 3">NEAU-G5</strain>
    </source>
</reference>
<proteinExistence type="predicted"/>
<dbReference type="RefSeq" id="WP_215917305.1">
    <property type="nucleotide sequence ID" value="NZ_JAHKNI010000003.1"/>
</dbReference>
<dbReference type="InterPro" id="IPR029058">
    <property type="entry name" value="AB_hydrolase_fold"/>
</dbReference>
<dbReference type="Pfam" id="PF00326">
    <property type="entry name" value="Peptidase_S9"/>
    <property type="match status" value="1"/>
</dbReference>
<dbReference type="SUPFAM" id="SSF53474">
    <property type="entry name" value="alpha/beta-Hydrolases"/>
    <property type="match status" value="1"/>
</dbReference>
<evidence type="ECO:0000259" key="1">
    <source>
        <dbReference type="Pfam" id="PF00326"/>
    </source>
</evidence>
<feature type="domain" description="Peptidase S9 prolyl oligopeptidase catalytic" evidence="1">
    <location>
        <begin position="24"/>
        <end position="180"/>
    </location>
</feature>
<protein>
    <submittedName>
        <fullName evidence="2">S9 family peptidase</fullName>
    </submittedName>
</protein>
<accession>A0ABS6AY68</accession>
<keyword evidence="3" id="KW-1185">Reference proteome</keyword>
<dbReference type="Gene3D" id="3.40.50.1820">
    <property type="entry name" value="alpha/beta hydrolase"/>
    <property type="match status" value="1"/>
</dbReference>
<name>A0ABS6AY68_9NOCA</name>
<evidence type="ECO:0000313" key="3">
    <source>
        <dbReference type="Proteomes" id="UP000733379"/>
    </source>
</evidence>